<sequence length="403" mass="47493">MIPIIDIEKEFDAEMALLILSIRSHFKTSELDEISTFIQTHNIDWATFRTYSEYHKVQPIVYQTILLSGEKFTDLEKIKNKLQQNTLRNWQLAQETERVIQLFQKANIQAIPYKGTAYSQQFYGNLVSRFSSDIDLLIDWENLRPCIAILKKEGYTPENEMELLHGWDANLKNEENEYNMNLCQNDLRRFHVELHWSIGNSEIDFSDEATSLLYTKPEKQILIHDKILSLSDDSHFLAMLFHHAGKDVFSFLRNLIDLAQAAQKMDENQWAKIHADIEKVGLLHSYEMASKLIKQIIGVQIPKLIHVNNSTKTHAYFLQTLLTPDKWLSKKSKLANIYNFMYKRILLLDSKFRALRLILRHVNLLIKPSIKDYLFLPLPKRFHFIYFVIKPVRMFKELFAKNN</sequence>
<dbReference type="InterPro" id="IPR039498">
    <property type="entry name" value="NTP_transf_5"/>
</dbReference>
<comment type="caution">
    <text evidence="1">The sequence shown here is derived from an EMBL/GenBank/DDBJ whole genome shotgun (WGS) entry which is preliminary data.</text>
</comment>
<evidence type="ECO:0000313" key="1">
    <source>
        <dbReference type="EMBL" id="NGZ44654.1"/>
    </source>
</evidence>
<dbReference type="Gene3D" id="3.30.460.40">
    <property type="match status" value="1"/>
</dbReference>
<evidence type="ECO:0008006" key="3">
    <source>
        <dbReference type="Google" id="ProtNLM"/>
    </source>
</evidence>
<keyword evidence="2" id="KW-1185">Reference proteome</keyword>
<dbReference type="EMBL" id="SEWW01000005">
    <property type="protein sequence ID" value="NGZ44654.1"/>
    <property type="molecule type" value="Genomic_DNA"/>
</dbReference>
<dbReference type="Pfam" id="PF14907">
    <property type="entry name" value="NTP_transf_5"/>
    <property type="match status" value="1"/>
</dbReference>
<name>A0ABX0F0U8_9BACT</name>
<protein>
    <recommendedName>
        <fullName evidence="3">Nucleotidyltransferase family protein</fullName>
    </recommendedName>
</protein>
<accession>A0ABX0F0U8</accession>
<evidence type="ECO:0000313" key="2">
    <source>
        <dbReference type="Proteomes" id="UP001318301"/>
    </source>
</evidence>
<reference evidence="1 2" key="1">
    <citation type="submission" date="2019-02" db="EMBL/GenBank/DDBJ databases">
        <title>Genome of a new Bacteroidetes strain.</title>
        <authorList>
            <person name="Pitt A."/>
        </authorList>
    </citation>
    <scope>NUCLEOTIDE SEQUENCE [LARGE SCALE GENOMIC DNA]</scope>
    <source>
        <strain evidence="1 2">50C-KIRBA</strain>
    </source>
</reference>
<gene>
    <name evidence="1" type="ORF">EWU23_09205</name>
</gene>
<organism evidence="1 2">
    <name type="scientific">Aquirufa beregesia</name>
    <dbReference type="NCBI Taxonomy" id="2516556"/>
    <lineage>
        <taxon>Bacteria</taxon>
        <taxon>Pseudomonadati</taxon>
        <taxon>Bacteroidota</taxon>
        <taxon>Cytophagia</taxon>
        <taxon>Cytophagales</taxon>
        <taxon>Flectobacillaceae</taxon>
        <taxon>Aquirufa</taxon>
    </lineage>
</organism>
<dbReference type="Proteomes" id="UP001318301">
    <property type="component" value="Unassembled WGS sequence"/>
</dbReference>
<dbReference type="RefSeq" id="WP_166231319.1">
    <property type="nucleotide sequence ID" value="NZ_CBCSIJ010000007.1"/>
</dbReference>
<proteinExistence type="predicted"/>